<proteinExistence type="predicted"/>
<reference evidence="2" key="1">
    <citation type="journal article" date="2020" name="Stud. Mycol.">
        <title>101 Dothideomycetes genomes: a test case for predicting lifestyles and emergence of pathogens.</title>
        <authorList>
            <person name="Haridas S."/>
            <person name="Albert R."/>
            <person name="Binder M."/>
            <person name="Bloem J."/>
            <person name="Labutti K."/>
            <person name="Salamov A."/>
            <person name="Andreopoulos B."/>
            <person name="Baker S."/>
            <person name="Barry K."/>
            <person name="Bills G."/>
            <person name="Bluhm B."/>
            <person name="Cannon C."/>
            <person name="Castanera R."/>
            <person name="Culley D."/>
            <person name="Daum C."/>
            <person name="Ezra D."/>
            <person name="Gonzalez J."/>
            <person name="Henrissat B."/>
            <person name="Kuo A."/>
            <person name="Liang C."/>
            <person name="Lipzen A."/>
            <person name="Lutzoni F."/>
            <person name="Magnuson J."/>
            <person name="Mondo S."/>
            <person name="Nolan M."/>
            <person name="Ohm R."/>
            <person name="Pangilinan J."/>
            <person name="Park H.-J."/>
            <person name="Ramirez L."/>
            <person name="Alfaro M."/>
            <person name="Sun H."/>
            <person name="Tritt A."/>
            <person name="Yoshinaga Y."/>
            <person name="Zwiers L.-H."/>
            <person name="Turgeon B."/>
            <person name="Goodwin S."/>
            <person name="Spatafora J."/>
            <person name="Crous P."/>
            <person name="Grigoriev I."/>
        </authorList>
    </citation>
    <scope>NUCLEOTIDE SEQUENCE</scope>
    <source>
        <strain evidence="2">CBS 161.51</strain>
    </source>
</reference>
<organism evidence="2 3">
    <name type="scientific">Clathrospora elynae</name>
    <dbReference type="NCBI Taxonomy" id="706981"/>
    <lineage>
        <taxon>Eukaryota</taxon>
        <taxon>Fungi</taxon>
        <taxon>Dikarya</taxon>
        <taxon>Ascomycota</taxon>
        <taxon>Pezizomycotina</taxon>
        <taxon>Dothideomycetes</taxon>
        <taxon>Pleosporomycetidae</taxon>
        <taxon>Pleosporales</taxon>
        <taxon>Diademaceae</taxon>
        <taxon>Clathrospora</taxon>
    </lineage>
</organism>
<evidence type="ECO:0000313" key="3">
    <source>
        <dbReference type="Proteomes" id="UP000800038"/>
    </source>
</evidence>
<feature type="non-terminal residue" evidence="2">
    <location>
        <position position="1"/>
    </location>
</feature>
<dbReference type="EMBL" id="ML976342">
    <property type="protein sequence ID" value="KAF1934933.1"/>
    <property type="molecule type" value="Genomic_DNA"/>
</dbReference>
<evidence type="ECO:0000313" key="2">
    <source>
        <dbReference type="EMBL" id="KAF1934933.1"/>
    </source>
</evidence>
<feature type="non-terminal residue" evidence="2">
    <location>
        <position position="77"/>
    </location>
</feature>
<sequence length="77" mass="8553">PLCPTTSPGAENFINWIEAQLLEPINTPEVGTFFRPDMSRKSVLDLTFATQDLAGKIEDWKVLPSLASDHHGLLFTI</sequence>
<dbReference type="Pfam" id="PF14529">
    <property type="entry name" value="Exo_endo_phos_2"/>
    <property type="match status" value="1"/>
</dbReference>
<gene>
    <name evidence="2" type="ORF">EJ02DRAFT_310909</name>
</gene>
<dbReference type="SUPFAM" id="SSF56219">
    <property type="entry name" value="DNase I-like"/>
    <property type="match status" value="1"/>
</dbReference>
<dbReference type="Proteomes" id="UP000800038">
    <property type="component" value="Unassembled WGS sequence"/>
</dbReference>
<dbReference type="InterPro" id="IPR005135">
    <property type="entry name" value="Endo/exonuclease/phosphatase"/>
</dbReference>
<name>A0A6A5S4U6_9PLEO</name>
<dbReference type="InterPro" id="IPR036691">
    <property type="entry name" value="Endo/exonu/phosph_ase_sf"/>
</dbReference>
<dbReference type="Gene3D" id="3.60.10.10">
    <property type="entry name" value="Endonuclease/exonuclease/phosphatase"/>
    <property type="match status" value="1"/>
</dbReference>
<evidence type="ECO:0000259" key="1">
    <source>
        <dbReference type="Pfam" id="PF14529"/>
    </source>
</evidence>
<keyword evidence="3" id="KW-1185">Reference proteome</keyword>
<feature type="domain" description="Endonuclease/exonuclease/phosphatase" evidence="1">
    <location>
        <begin position="7"/>
        <end position="72"/>
    </location>
</feature>
<protein>
    <recommendedName>
        <fullName evidence="1">Endonuclease/exonuclease/phosphatase domain-containing protein</fullName>
    </recommendedName>
</protein>
<accession>A0A6A5S4U6</accession>
<dbReference type="GO" id="GO:0003824">
    <property type="term" value="F:catalytic activity"/>
    <property type="evidence" value="ECO:0007669"/>
    <property type="project" value="InterPro"/>
</dbReference>
<dbReference type="OrthoDB" id="7554092at2759"/>
<dbReference type="AlphaFoldDB" id="A0A6A5S4U6"/>